<reference evidence="2" key="1">
    <citation type="journal article" date="2019" name="Int. J. Syst. Evol. Microbiol.">
        <title>The Global Catalogue of Microorganisms (GCM) 10K type strain sequencing project: providing services to taxonomists for standard genome sequencing and annotation.</title>
        <authorList>
            <consortium name="The Broad Institute Genomics Platform"/>
            <consortium name="The Broad Institute Genome Sequencing Center for Infectious Disease"/>
            <person name="Wu L."/>
            <person name="Ma J."/>
        </authorList>
    </citation>
    <scope>NUCLEOTIDE SEQUENCE [LARGE SCALE GENOMIC DNA]</scope>
    <source>
        <strain evidence="2">JCM 17555</strain>
    </source>
</reference>
<name>A0ABP7NF06_9GAMM</name>
<evidence type="ECO:0000313" key="1">
    <source>
        <dbReference type="EMBL" id="GAA3945257.1"/>
    </source>
</evidence>
<dbReference type="Proteomes" id="UP001501337">
    <property type="component" value="Unassembled WGS sequence"/>
</dbReference>
<dbReference type="EMBL" id="BAABBO010000001">
    <property type="protein sequence ID" value="GAA3945257.1"/>
    <property type="molecule type" value="Genomic_DNA"/>
</dbReference>
<protein>
    <submittedName>
        <fullName evidence="1">Uncharacterized protein</fullName>
    </submittedName>
</protein>
<organism evidence="1 2">
    <name type="scientific">Allohahella marinimesophila</name>
    <dbReference type="NCBI Taxonomy" id="1054972"/>
    <lineage>
        <taxon>Bacteria</taxon>
        <taxon>Pseudomonadati</taxon>
        <taxon>Pseudomonadota</taxon>
        <taxon>Gammaproteobacteria</taxon>
        <taxon>Oceanospirillales</taxon>
        <taxon>Hahellaceae</taxon>
        <taxon>Allohahella</taxon>
    </lineage>
</organism>
<gene>
    <name evidence="1" type="ORF">GCM10022278_00560</name>
</gene>
<sequence length="59" mass="6401">MRAADVGAGLNALPFIHASIQRYNARLSVSSVDWADHAAQICPSQGHLYIFSDFGRQAV</sequence>
<keyword evidence="2" id="KW-1185">Reference proteome</keyword>
<evidence type="ECO:0000313" key="2">
    <source>
        <dbReference type="Proteomes" id="UP001501337"/>
    </source>
</evidence>
<accession>A0ABP7NF06</accession>
<proteinExistence type="predicted"/>
<comment type="caution">
    <text evidence="1">The sequence shown here is derived from an EMBL/GenBank/DDBJ whole genome shotgun (WGS) entry which is preliminary data.</text>
</comment>